<dbReference type="InterPro" id="IPR004547">
    <property type="entry name" value="Glucosamine6P_isomerase"/>
</dbReference>
<dbReference type="PANTHER" id="PTHR11280:SF5">
    <property type="entry name" value="GLUCOSAMINE-6-PHOSPHATE ISOMERASE"/>
    <property type="match status" value="1"/>
</dbReference>
<dbReference type="GO" id="GO:0006043">
    <property type="term" value="P:glucosamine catabolic process"/>
    <property type="evidence" value="ECO:0007669"/>
    <property type="project" value="TreeGrafter"/>
</dbReference>
<keyword evidence="2 4" id="KW-0378">Hydrolase</keyword>
<dbReference type="Gene3D" id="3.40.50.1360">
    <property type="match status" value="1"/>
</dbReference>
<comment type="caution">
    <text evidence="4">Lacks conserved residue(s) required for the propagation of feature annotation.</text>
</comment>
<gene>
    <name evidence="4" type="primary">nagB</name>
    <name evidence="6" type="ORF">B0H99_102317</name>
</gene>
<dbReference type="EC" id="3.5.99.6" evidence="4"/>
<comment type="function">
    <text evidence="4">Catalyzes the reversible isomerization-deamination of glucosamine 6-phosphate (GlcN6P) to form fructose 6-phosphate (Fru6P) and ammonium ion.</text>
</comment>
<feature type="domain" description="Glucosamine/galactosamine-6-phosphate isomerase" evidence="5">
    <location>
        <begin position="11"/>
        <end position="228"/>
    </location>
</feature>
<feature type="active site" description="For ring-opening step" evidence="4">
    <location>
        <position position="136"/>
    </location>
</feature>
<dbReference type="AlphaFoldDB" id="A0A2P8H603"/>
<proteinExistence type="inferred from homology"/>
<dbReference type="RefSeq" id="WP_106532313.1">
    <property type="nucleotide sequence ID" value="NZ_PYAT01000002.1"/>
</dbReference>
<dbReference type="NCBIfam" id="TIGR00502">
    <property type="entry name" value="nagB"/>
    <property type="match status" value="1"/>
</dbReference>
<dbReference type="GO" id="GO:0006046">
    <property type="term" value="P:N-acetylglucosamine catabolic process"/>
    <property type="evidence" value="ECO:0007669"/>
    <property type="project" value="UniProtKB-UniRule"/>
</dbReference>
<evidence type="ECO:0000256" key="1">
    <source>
        <dbReference type="ARBA" id="ARBA00000644"/>
    </source>
</evidence>
<dbReference type="GO" id="GO:0004342">
    <property type="term" value="F:glucosamine-6-phosphate deaminase activity"/>
    <property type="evidence" value="ECO:0007669"/>
    <property type="project" value="UniProtKB-UniRule"/>
</dbReference>
<evidence type="ECO:0000256" key="4">
    <source>
        <dbReference type="HAMAP-Rule" id="MF_01241"/>
    </source>
</evidence>
<comment type="pathway">
    <text evidence="4">Amino-sugar metabolism; N-acetylneuraminate degradation; D-fructose 6-phosphate from N-acetylneuraminate: step 5/5.</text>
</comment>
<keyword evidence="3 4" id="KW-0119">Carbohydrate metabolism</keyword>
<dbReference type="GO" id="GO:0005737">
    <property type="term" value="C:cytoplasm"/>
    <property type="evidence" value="ECO:0007669"/>
    <property type="project" value="TreeGrafter"/>
</dbReference>
<organism evidence="6 7">
    <name type="scientific">Planomicrobium soli</name>
    <dbReference type="NCBI Taxonomy" id="1176648"/>
    <lineage>
        <taxon>Bacteria</taxon>
        <taxon>Bacillati</taxon>
        <taxon>Bacillota</taxon>
        <taxon>Bacilli</taxon>
        <taxon>Bacillales</taxon>
        <taxon>Caryophanaceae</taxon>
        <taxon>Planomicrobium</taxon>
    </lineage>
</organism>
<dbReference type="PROSITE" id="PS01161">
    <property type="entry name" value="GLC_GALNAC_ISOMERASE"/>
    <property type="match status" value="1"/>
</dbReference>
<dbReference type="PANTHER" id="PTHR11280">
    <property type="entry name" value="GLUCOSAMINE-6-PHOSPHATE ISOMERASE"/>
    <property type="match status" value="1"/>
</dbReference>
<evidence type="ECO:0000313" key="7">
    <source>
        <dbReference type="Proteomes" id="UP000242682"/>
    </source>
</evidence>
<feature type="active site" description="Proton acceptor; for enolization step" evidence="4">
    <location>
        <position position="67"/>
    </location>
</feature>
<evidence type="ECO:0000313" key="6">
    <source>
        <dbReference type="EMBL" id="PSL41633.1"/>
    </source>
</evidence>
<dbReference type="UniPathway" id="UPA00629">
    <property type="reaction ID" value="UER00684"/>
</dbReference>
<comment type="similarity">
    <text evidence="4">Belongs to the glucosamine/galactosamine-6-phosphate isomerase family. NagB subfamily.</text>
</comment>
<dbReference type="HAMAP" id="MF_01241">
    <property type="entry name" value="GlcN6P_deamin"/>
    <property type="match status" value="1"/>
</dbReference>
<dbReference type="FunFam" id="3.40.50.1360:FF:000003">
    <property type="entry name" value="Glucosamine-6-phosphate deaminase"/>
    <property type="match status" value="1"/>
</dbReference>
<dbReference type="CDD" id="cd01399">
    <property type="entry name" value="GlcN6P_deaminase"/>
    <property type="match status" value="1"/>
</dbReference>
<name>A0A2P8H603_9BACL</name>
<feature type="active site" description="Proton acceptor; for ring-opening step" evidence="4">
    <location>
        <position position="138"/>
    </location>
</feature>
<evidence type="ECO:0000256" key="2">
    <source>
        <dbReference type="ARBA" id="ARBA00022801"/>
    </source>
</evidence>
<evidence type="ECO:0000259" key="5">
    <source>
        <dbReference type="Pfam" id="PF01182"/>
    </source>
</evidence>
<dbReference type="OrthoDB" id="9791139at2"/>
<feature type="active site" description="For ring-opening step" evidence="4">
    <location>
        <position position="143"/>
    </location>
</feature>
<evidence type="ECO:0000256" key="3">
    <source>
        <dbReference type="ARBA" id="ARBA00023277"/>
    </source>
</evidence>
<dbReference type="SUPFAM" id="SSF100950">
    <property type="entry name" value="NagB/RpiA/CoA transferase-like"/>
    <property type="match status" value="1"/>
</dbReference>
<keyword evidence="7" id="KW-1185">Reference proteome</keyword>
<dbReference type="GO" id="GO:0019262">
    <property type="term" value="P:N-acetylneuraminate catabolic process"/>
    <property type="evidence" value="ECO:0007669"/>
    <property type="project" value="UniProtKB-UniRule"/>
</dbReference>
<dbReference type="InterPro" id="IPR006148">
    <property type="entry name" value="Glc/Gal-6P_isomerase"/>
</dbReference>
<reference evidence="6 7" key="1">
    <citation type="submission" date="2018-03" db="EMBL/GenBank/DDBJ databases">
        <title>Genomic Encyclopedia of Type Strains, Phase III (KMG-III): the genomes of soil and plant-associated and newly described type strains.</title>
        <authorList>
            <person name="Whitman W."/>
        </authorList>
    </citation>
    <scope>NUCLEOTIDE SEQUENCE [LARGE SCALE GENOMIC DNA]</scope>
    <source>
        <strain evidence="6 7">CGMCC 1.12259</strain>
    </source>
</reference>
<dbReference type="GO" id="GO:0042802">
    <property type="term" value="F:identical protein binding"/>
    <property type="evidence" value="ECO:0007669"/>
    <property type="project" value="TreeGrafter"/>
</dbReference>
<sequence length="246" mass="27624">MNVHVYENFDTLSKEAAKRVEEQLAEKKASVLGLATGSTPIGLYQKMSEGVKKRGMSYRYVQTINLDEYLGLDPAHPRSYHTFMEEHLFKHIDLPEANRHLPNGKPGSVEEECLRYERLIDSIGPIDLQILGLGTNGHIGFNEPGTAEDEETHCVQLADSTREDNARFFGSIDEVPTHAITMGIRSILKSKEILLLASGKNKAEAVKTLLEKKVTKEFPASFLWNHDNVTLMVDREAYGLVDIKGW</sequence>
<protein>
    <recommendedName>
        <fullName evidence="4">Glucosamine-6-phosphate deaminase</fullName>
        <ecNumber evidence="4">3.5.99.6</ecNumber>
    </recommendedName>
    <alternativeName>
        <fullName evidence="4">GlcN6P deaminase</fullName>
        <shortName evidence="4">GNPDA</shortName>
    </alternativeName>
    <alternativeName>
        <fullName evidence="4">Glucosamine-6-phosphate isomerase</fullName>
    </alternativeName>
</protein>
<dbReference type="Pfam" id="PF01182">
    <property type="entry name" value="Glucosamine_iso"/>
    <property type="match status" value="1"/>
</dbReference>
<dbReference type="Proteomes" id="UP000242682">
    <property type="component" value="Unassembled WGS sequence"/>
</dbReference>
<dbReference type="GO" id="GO:0005975">
    <property type="term" value="P:carbohydrate metabolic process"/>
    <property type="evidence" value="ECO:0007669"/>
    <property type="project" value="InterPro"/>
</dbReference>
<comment type="caution">
    <text evidence="6">The sequence shown here is derived from an EMBL/GenBank/DDBJ whole genome shotgun (WGS) entry which is preliminary data.</text>
</comment>
<comment type="catalytic activity">
    <reaction evidence="1 4">
        <text>alpha-D-glucosamine 6-phosphate + H2O = beta-D-fructose 6-phosphate + NH4(+)</text>
        <dbReference type="Rhea" id="RHEA:12172"/>
        <dbReference type="ChEBI" id="CHEBI:15377"/>
        <dbReference type="ChEBI" id="CHEBI:28938"/>
        <dbReference type="ChEBI" id="CHEBI:57634"/>
        <dbReference type="ChEBI" id="CHEBI:75989"/>
        <dbReference type="EC" id="3.5.99.6"/>
    </reaction>
</comment>
<dbReference type="InterPro" id="IPR018321">
    <property type="entry name" value="Glucosamine6P_isomerase_CS"/>
</dbReference>
<dbReference type="InterPro" id="IPR037171">
    <property type="entry name" value="NagB/RpiA_transferase-like"/>
</dbReference>
<accession>A0A2P8H603</accession>
<dbReference type="EMBL" id="PYAT01000002">
    <property type="protein sequence ID" value="PSL41633.1"/>
    <property type="molecule type" value="Genomic_DNA"/>
</dbReference>